<proteinExistence type="predicted"/>
<evidence type="ECO:0000256" key="2">
    <source>
        <dbReference type="ARBA" id="ARBA00022448"/>
    </source>
</evidence>
<keyword evidence="2" id="KW-0813">Transport</keyword>
<evidence type="ECO:0000256" key="7">
    <source>
        <dbReference type="ARBA" id="ARBA00023004"/>
    </source>
</evidence>
<dbReference type="InterPro" id="IPR009056">
    <property type="entry name" value="Cyt_c-like_dom"/>
</dbReference>
<dbReference type="InterPro" id="IPR050597">
    <property type="entry name" value="Cytochrome_c_Oxidase_Subunit"/>
</dbReference>
<sequence length="216" mass="23284">MKLVLFTLAGAGAALVIGCSSLERSRDLGDPRVPAQTIAQQVCSSCHGMTGNTISPNFPNLAGQTKAYLTAQLKEFKSHSRQDPAGFEYMWGLTRSLTEAQIEGLADYYAHQRPEPQPVQGPASRMDAGRQIFENGIAARNTPACTACHGEQGQGNEAFPRIAGQHLGYLVKQLTVFQLTNQRPDGAVMQTVTHGLTRDDIDNVAAYIQALPSASR</sequence>
<dbReference type="PROSITE" id="PS51257">
    <property type="entry name" value="PROKAR_LIPOPROTEIN"/>
    <property type="match status" value="1"/>
</dbReference>
<keyword evidence="5" id="KW-0574">Periplasm</keyword>
<organism evidence="10 11">
    <name type="scientific">Comamonas guangdongensis</name>
    <dbReference type="NCBI Taxonomy" id="510515"/>
    <lineage>
        <taxon>Bacteria</taxon>
        <taxon>Pseudomonadati</taxon>
        <taxon>Pseudomonadota</taxon>
        <taxon>Betaproteobacteria</taxon>
        <taxon>Burkholderiales</taxon>
        <taxon>Comamonadaceae</taxon>
        <taxon>Comamonas</taxon>
    </lineage>
</organism>
<dbReference type="PROSITE" id="PS51007">
    <property type="entry name" value="CYTC"/>
    <property type="match status" value="2"/>
</dbReference>
<dbReference type="PIRSF" id="PIRSF000005">
    <property type="entry name" value="Cytochrome_c4"/>
    <property type="match status" value="1"/>
</dbReference>
<comment type="caution">
    <text evidence="10">The sequence shown here is derived from an EMBL/GenBank/DDBJ whole genome shotgun (WGS) entry which is preliminary data.</text>
</comment>
<dbReference type="EMBL" id="JBFYGN010000040">
    <property type="protein sequence ID" value="MEX8195288.1"/>
    <property type="molecule type" value="Genomic_DNA"/>
</dbReference>
<keyword evidence="11" id="KW-1185">Reference proteome</keyword>
<protein>
    <submittedName>
        <fullName evidence="10">Cytochrome c</fullName>
    </submittedName>
</protein>
<evidence type="ECO:0000256" key="5">
    <source>
        <dbReference type="ARBA" id="ARBA00022764"/>
    </source>
</evidence>
<dbReference type="Gene3D" id="1.10.760.10">
    <property type="entry name" value="Cytochrome c-like domain"/>
    <property type="match status" value="2"/>
</dbReference>
<dbReference type="PANTHER" id="PTHR33751:SF9">
    <property type="entry name" value="CYTOCHROME C4"/>
    <property type="match status" value="1"/>
</dbReference>
<evidence type="ECO:0000256" key="1">
    <source>
        <dbReference type="ARBA" id="ARBA00004418"/>
    </source>
</evidence>
<evidence type="ECO:0000313" key="11">
    <source>
        <dbReference type="Proteomes" id="UP001561046"/>
    </source>
</evidence>
<feature type="domain" description="Cytochrome c" evidence="9">
    <location>
        <begin position="124"/>
        <end position="212"/>
    </location>
</feature>
<evidence type="ECO:0000313" key="10">
    <source>
        <dbReference type="EMBL" id="MEX8195288.1"/>
    </source>
</evidence>
<evidence type="ECO:0000259" key="9">
    <source>
        <dbReference type="PROSITE" id="PS51007"/>
    </source>
</evidence>
<gene>
    <name evidence="10" type="ORF">AB6724_20850</name>
</gene>
<dbReference type="InterPro" id="IPR024167">
    <property type="entry name" value="Cytochrome_c4-like"/>
</dbReference>
<accession>A0ABV4A0S4</accession>
<feature type="domain" description="Cytochrome c" evidence="9">
    <location>
        <begin position="29"/>
        <end position="113"/>
    </location>
</feature>
<comment type="subcellular location">
    <subcellularLocation>
        <location evidence="1">Periplasm</location>
    </subcellularLocation>
</comment>
<dbReference type="RefSeq" id="WP_369340463.1">
    <property type="nucleotide sequence ID" value="NZ_JBFYGN010000040.1"/>
</dbReference>
<evidence type="ECO:0000256" key="4">
    <source>
        <dbReference type="ARBA" id="ARBA00022723"/>
    </source>
</evidence>
<evidence type="ECO:0000256" key="8">
    <source>
        <dbReference type="PROSITE-ProRule" id="PRU00433"/>
    </source>
</evidence>
<name>A0ABV4A0S4_9BURK</name>
<dbReference type="PANTHER" id="PTHR33751">
    <property type="entry name" value="CBB3-TYPE CYTOCHROME C OXIDASE SUBUNIT FIXP"/>
    <property type="match status" value="1"/>
</dbReference>
<keyword evidence="3 8" id="KW-0349">Heme</keyword>
<reference evidence="10 11" key="1">
    <citation type="journal article" date="2013" name="Int. J. Syst. Evol. Microbiol.">
        <title>Comamonas guangdongensis sp. nov., isolated from subterranean forest sediment, and emended description of the genus Comamonas.</title>
        <authorList>
            <person name="Zhang J."/>
            <person name="Wang Y."/>
            <person name="Zhou S."/>
            <person name="Wu C."/>
            <person name="He J."/>
            <person name="Li F."/>
        </authorList>
    </citation>
    <scope>NUCLEOTIDE SEQUENCE [LARGE SCALE GENOMIC DNA]</scope>
    <source>
        <strain evidence="10 11">CCTCC AB2011133</strain>
    </source>
</reference>
<keyword evidence="4 8" id="KW-0479">Metal-binding</keyword>
<keyword evidence="6" id="KW-0249">Electron transport</keyword>
<dbReference type="InterPro" id="IPR036909">
    <property type="entry name" value="Cyt_c-like_dom_sf"/>
</dbReference>
<dbReference type="Proteomes" id="UP001561046">
    <property type="component" value="Unassembled WGS sequence"/>
</dbReference>
<dbReference type="SUPFAM" id="SSF46626">
    <property type="entry name" value="Cytochrome c"/>
    <property type="match status" value="2"/>
</dbReference>
<keyword evidence="7 8" id="KW-0408">Iron</keyword>
<dbReference type="Pfam" id="PF00034">
    <property type="entry name" value="Cytochrom_C"/>
    <property type="match status" value="2"/>
</dbReference>
<evidence type="ECO:0000256" key="3">
    <source>
        <dbReference type="ARBA" id="ARBA00022617"/>
    </source>
</evidence>
<evidence type="ECO:0000256" key="6">
    <source>
        <dbReference type="ARBA" id="ARBA00022982"/>
    </source>
</evidence>